<dbReference type="Pfam" id="PF13561">
    <property type="entry name" value="adh_short_C2"/>
    <property type="match status" value="1"/>
</dbReference>
<reference evidence="3 4" key="1">
    <citation type="submission" date="2019-02" db="EMBL/GenBank/DDBJ databases">
        <title>Prokaryotic population dynamics and viral predation in marine succession experiment using metagenomics: the confinement effect.</title>
        <authorList>
            <person name="Haro-Moreno J.M."/>
            <person name="Rodriguez-Valera F."/>
            <person name="Lopez-Perez M."/>
        </authorList>
    </citation>
    <scope>NUCLEOTIDE SEQUENCE [LARGE SCALE GENOMIC DNA]</scope>
    <source>
        <strain evidence="3">MED-G163</strain>
    </source>
</reference>
<dbReference type="SUPFAM" id="SSF51735">
    <property type="entry name" value="NAD(P)-binding Rossmann-fold domains"/>
    <property type="match status" value="1"/>
</dbReference>
<dbReference type="AlphaFoldDB" id="A0A520MQ24"/>
<dbReference type="PANTHER" id="PTHR43639">
    <property type="entry name" value="OXIDOREDUCTASE, SHORT-CHAIN DEHYDROGENASE/REDUCTASE FAMILY (AFU_ORTHOLOGUE AFUA_5G02870)"/>
    <property type="match status" value="1"/>
</dbReference>
<name>A0A520MQ24_9GAMM</name>
<dbReference type="PANTHER" id="PTHR43639:SF1">
    <property type="entry name" value="SHORT-CHAIN DEHYDROGENASE_REDUCTASE FAMILY PROTEIN"/>
    <property type="match status" value="1"/>
</dbReference>
<proteinExistence type="inferred from homology"/>
<dbReference type="GO" id="GO:0016491">
    <property type="term" value="F:oxidoreductase activity"/>
    <property type="evidence" value="ECO:0007669"/>
    <property type="project" value="UniProtKB-KW"/>
</dbReference>
<dbReference type="InterPro" id="IPR020904">
    <property type="entry name" value="Sc_DH/Rdtase_CS"/>
</dbReference>
<dbReference type="Gene3D" id="3.40.50.720">
    <property type="entry name" value="NAD(P)-binding Rossmann-like Domain"/>
    <property type="match status" value="1"/>
</dbReference>
<evidence type="ECO:0000256" key="1">
    <source>
        <dbReference type="ARBA" id="ARBA00006484"/>
    </source>
</evidence>
<dbReference type="FunFam" id="3.40.50.720:FF:000084">
    <property type="entry name" value="Short-chain dehydrogenase reductase"/>
    <property type="match status" value="1"/>
</dbReference>
<dbReference type="InterPro" id="IPR002347">
    <property type="entry name" value="SDR_fam"/>
</dbReference>
<accession>A0A520MQ24</accession>
<dbReference type="PRINTS" id="PR00080">
    <property type="entry name" value="SDRFAMILY"/>
</dbReference>
<comment type="caution">
    <text evidence="3">The sequence shown here is derived from an EMBL/GenBank/DDBJ whole genome shotgun (WGS) entry which is preliminary data.</text>
</comment>
<dbReference type="InterPro" id="IPR036291">
    <property type="entry name" value="NAD(P)-bd_dom_sf"/>
</dbReference>
<organism evidence="3 4">
    <name type="scientific">SAR86 cluster bacterium</name>
    <dbReference type="NCBI Taxonomy" id="2030880"/>
    <lineage>
        <taxon>Bacteria</taxon>
        <taxon>Pseudomonadati</taxon>
        <taxon>Pseudomonadota</taxon>
        <taxon>Gammaproteobacteria</taxon>
        <taxon>SAR86 cluster</taxon>
    </lineage>
</organism>
<evidence type="ECO:0000313" key="3">
    <source>
        <dbReference type="EMBL" id="RZO23309.1"/>
    </source>
</evidence>
<evidence type="ECO:0000313" key="4">
    <source>
        <dbReference type="Proteomes" id="UP000315782"/>
    </source>
</evidence>
<evidence type="ECO:0000256" key="2">
    <source>
        <dbReference type="ARBA" id="ARBA00023002"/>
    </source>
</evidence>
<protein>
    <submittedName>
        <fullName evidence="3">SDR family oxidoreductase</fullName>
    </submittedName>
</protein>
<dbReference type="PRINTS" id="PR00081">
    <property type="entry name" value="GDHRDH"/>
</dbReference>
<keyword evidence="2" id="KW-0560">Oxidoreductase</keyword>
<dbReference type="Proteomes" id="UP000315782">
    <property type="component" value="Unassembled WGS sequence"/>
</dbReference>
<comment type="similarity">
    <text evidence="1">Belongs to the short-chain dehydrogenases/reductases (SDR) family.</text>
</comment>
<dbReference type="PROSITE" id="PS00061">
    <property type="entry name" value="ADH_SHORT"/>
    <property type="match status" value="1"/>
</dbReference>
<sequence length="242" mass="26399">MNKTILITGAAKRIGKEIALTYSDLGWNIIIHYNSSKDDAEDLAQKINSKNPDTAKIIQANLDIDADVERLVQETKDMFDSIDILVNNASTFYPTPIDEISNEHWMKLVGSNLKGPLFLISGLKDKLKESNGSIINITDTNLSKGVANYSIYSAAKAGLESITKGLARELAPEITVNAIAPGAMLEPPDVEWTDEQKEKVISNIPLKRMGSEKDIANAVKFVASSKYMTGQTIKVDGGRSLS</sequence>
<dbReference type="EMBL" id="SHBI01000001">
    <property type="protein sequence ID" value="RZO23309.1"/>
    <property type="molecule type" value="Genomic_DNA"/>
</dbReference>
<gene>
    <name evidence="3" type="ORF">EVA96_00655</name>
</gene>